<dbReference type="Proteomes" id="UP000798662">
    <property type="component" value="Chromosome 3"/>
</dbReference>
<evidence type="ECO:0000313" key="2">
    <source>
        <dbReference type="Proteomes" id="UP000798662"/>
    </source>
</evidence>
<organism evidence="1 2">
    <name type="scientific">Pyropia yezoensis</name>
    <name type="common">Susabi-nori</name>
    <name type="synonym">Porphyra yezoensis</name>
    <dbReference type="NCBI Taxonomy" id="2788"/>
    <lineage>
        <taxon>Eukaryota</taxon>
        <taxon>Rhodophyta</taxon>
        <taxon>Bangiophyceae</taxon>
        <taxon>Bangiales</taxon>
        <taxon>Bangiaceae</taxon>
        <taxon>Pyropia</taxon>
    </lineage>
</organism>
<gene>
    <name evidence="1" type="ORF">I4F81_012261</name>
</gene>
<evidence type="ECO:0000313" key="1">
    <source>
        <dbReference type="EMBL" id="KAK1869795.1"/>
    </source>
</evidence>
<accession>A0ACC3CIL5</accession>
<reference evidence="1" key="1">
    <citation type="submission" date="2019-11" db="EMBL/GenBank/DDBJ databases">
        <title>Nori genome reveals adaptations in red seaweeds to the harsh intertidal environment.</title>
        <authorList>
            <person name="Wang D."/>
            <person name="Mao Y."/>
        </authorList>
    </citation>
    <scope>NUCLEOTIDE SEQUENCE</scope>
    <source>
        <tissue evidence="1">Gametophyte</tissue>
    </source>
</reference>
<keyword evidence="2" id="KW-1185">Reference proteome</keyword>
<protein>
    <submittedName>
        <fullName evidence="1">Uncharacterized protein</fullName>
    </submittedName>
</protein>
<proteinExistence type="predicted"/>
<dbReference type="EMBL" id="CM020620">
    <property type="protein sequence ID" value="KAK1869795.1"/>
    <property type="molecule type" value="Genomic_DNA"/>
</dbReference>
<name>A0ACC3CIL5_PYRYE</name>
<comment type="caution">
    <text evidence="1">The sequence shown here is derived from an EMBL/GenBank/DDBJ whole genome shotgun (WGS) entry which is preliminary data.</text>
</comment>
<sequence>MARVAPLPGGQYCHSNPPRGRRPVTAAAASTGAAGAPAPGRAHSRRTRRDGHQLLRAGVEDAPGGGGGKEAAARDERPPVALDIRNHRQAHQVRVCVVGRERPPGGPVCRGRRRGVQRHGEVGEREQRRARLARGPKAHGRHRWPTAPGCVGQRRHQALHPLPRNGSRQAGVRQYRGGDVVGVPAATAAAHRRRGEGRQPGARQAGGGEERKLREGGGHFRGEGRAGKHLGRAGGARGGRGGGRAPRRSPSPPTTRTSRHIAAATITAGTAAAPPPTGISKSRGCCRGRRGGRACRRDPVGCRPVSVRLRGGRRQGRRRGAARGRAQRSVTQPSRNDDQCVSLGYDEAVIKDLRKRILITSKPATSAQPSTLPGADDSATLTLGGLTVDSSAGGTPGGAPASELPADTPGGAAVERQGLNTLDLFDLSCAL</sequence>